<comment type="caution">
    <text evidence="2">The sequence shown here is derived from an EMBL/GenBank/DDBJ whole genome shotgun (WGS) entry which is preliminary data.</text>
</comment>
<keyword evidence="1" id="KW-0812">Transmembrane</keyword>
<gene>
    <name evidence="2" type="ORF">HNR61_009229</name>
</gene>
<name>A0A7W3QSB0_ACTNM</name>
<sequence>MNDLRPLRDYHDAQPDPAPHDVARMRARLAAHTNAQAAPRGARRRVRPVWGLALAGAVAAGTLAVVQIGDAPGDGPGNTPVRLDSAQTVLLAAARRAETAPTGTYWHIKTTHNSPGAAVSAQWITLDGRRWTAYRDPAPGPGEAPSGIHRLKGLAPMPVSVLGPDPSLSALLKLPTDPQRLRALAERNRPKSGGPHYVTEALIELLISQPTTPKTRAAAFRALAAMPGVRSLGRTSDPRGRKGAALAFTFTGPKGPTEFRLIVDTGSSQVLARTFTRAKGHAMNSSTIYLSTGWTDEKPRIP</sequence>
<dbReference type="InterPro" id="IPR047789">
    <property type="entry name" value="CU044_5270-like"/>
</dbReference>
<organism evidence="2 3">
    <name type="scientific">Actinomadura namibiensis</name>
    <dbReference type="NCBI Taxonomy" id="182080"/>
    <lineage>
        <taxon>Bacteria</taxon>
        <taxon>Bacillati</taxon>
        <taxon>Actinomycetota</taxon>
        <taxon>Actinomycetes</taxon>
        <taxon>Streptosporangiales</taxon>
        <taxon>Thermomonosporaceae</taxon>
        <taxon>Actinomadura</taxon>
    </lineage>
</organism>
<dbReference type="NCBIfam" id="NF038083">
    <property type="entry name" value="CU044_5270_fam"/>
    <property type="match status" value="1"/>
</dbReference>
<protein>
    <recommendedName>
        <fullName evidence="4">CU044_5270 family protein</fullName>
    </recommendedName>
</protein>
<dbReference type="EMBL" id="JACJIA010000025">
    <property type="protein sequence ID" value="MBA8957536.1"/>
    <property type="molecule type" value="Genomic_DNA"/>
</dbReference>
<feature type="transmembrane region" description="Helical" evidence="1">
    <location>
        <begin position="49"/>
        <end position="69"/>
    </location>
</feature>
<dbReference type="Proteomes" id="UP000572680">
    <property type="component" value="Unassembled WGS sequence"/>
</dbReference>
<evidence type="ECO:0000256" key="1">
    <source>
        <dbReference type="SAM" id="Phobius"/>
    </source>
</evidence>
<keyword evidence="3" id="KW-1185">Reference proteome</keyword>
<proteinExistence type="predicted"/>
<dbReference type="RefSeq" id="WP_182849345.1">
    <property type="nucleotide sequence ID" value="NZ_BAAALP010000061.1"/>
</dbReference>
<evidence type="ECO:0000313" key="2">
    <source>
        <dbReference type="EMBL" id="MBA8957536.1"/>
    </source>
</evidence>
<accession>A0A7W3QSB0</accession>
<dbReference type="AlphaFoldDB" id="A0A7W3QSB0"/>
<evidence type="ECO:0008006" key="4">
    <source>
        <dbReference type="Google" id="ProtNLM"/>
    </source>
</evidence>
<keyword evidence="1" id="KW-1133">Transmembrane helix</keyword>
<reference evidence="2 3" key="1">
    <citation type="submission" date="2020-08" db="EMBL/GenBank/DDBJ databases">
        <title>Genomic Encyclopedia of Type Strains, Phase IV (KMG-IV): sequencing the most valuable type-strain genomes for metagenomic binning, comparative biology and taxonomic classification.</title>
        <authorList>
            <person name="Goeker M."/>
        </authorList>
    </citation>
    <scope>NUCLEOTIDE SEQUENCE [LARGE SCALE GENOMIC DNA]</scope>
    <source>
        <strain evidence="2 3">DSM 44197</strain>
    </source>
</reference>
<keyword evidence="1" id="KW-0472">Membrane</keyword>
<evidence type="ECO:0000313" key="3">
    <source>
        <dbReference type="Proteomes" id="UP000572680"/>
    </source>
</evidence>